<dbReference type="InterPro" id="IPR022016">
    <property type="entry name" value="DUF3597"/>
</dbReference>
<dbReference type="GO" id="GO:0009116">
    <property type="term" value="P:nucleoside metabolic process"/>
    <property type="evidence" value="ECO:0007669"/>
    <property type="project" value="InterPro"/>
</dbReference>
<name>A0A6A5UFV2_9PLEO</name>
<dbReference type="SUPFAM" id="SSF52540">
    <property type="entry name" value="P-loop containing nucleoside triphosphate hydrolases"/>
    <property type="match status" value="1"/>
</dbReference>
<dbReference type="Pfam" id="PF01048">
    <property type="entry name" value="PNP_UDP_1"/>
    <property type="match status" value="1"/>
</dbReference>
<dbReference type="Gene3D" id="3.40.50.1580">
    <property type="entry name" value="Nucleoside phosphorylase domain"/>
    <property type="match status" value="1"/>
</dbReference>
<feature type="compositionally biased region" description="Polar residues" evidence="2">
    <location>
        <begin position="1398"/>
        <end position="1409"/>
    </location>
</feature>
<gene>
    <name evidence="4" type="ORF">CC80DRAFT_13282</name>
</gene>
<evidence type="ECO:0000313" key="4">
    <source>
        <dbReference type="EMBL" id="KAF1963801.1"/>
    </source>
</evidence>
<dbReference type="InterPro" id="IPR011990">
    <property type="entry name" value="TPR-like_helical_dom_sf"/>
</dbReference>
<sequence length="1491" mass="167130">MTRQLRREEYAVGWVCALPVELAAAQEMLDEEHETPLSDAHDTNIYTCGRVGEHNVVIACLPEGQTGTHSAAAVAVQMGLAFTSTRFGLMVGIGGGVPSEEADIRLGDVVVSMPHKVHGGVVQYDSSKATPSGFERTGSLNTPPTVLLSAVANLRAKHMRGRGRLAEYLSKLDSLPDFTREAAGPDALYHVTYNHEGGATCRQCDKSYLAVREPRRQDVVVHYGTIASGNQVMRSAAERDKVSEELGGVLCFEMEAAGLINSFPCLVIRGICEYADSHKNRRWQAYAAATAAAYAKELLSIIPFADVVEQKTMRDAIDGPDDSIYPEQPELNAALADLARGKNKRLNWQESVVDLLKVLDLNCGIRFREWLAESLHIRAGPSGSKKQNNALRKAIVWELAAGEVEWQEETELRWNEGRCLNCGRLGHWKNHCATACGKCLYPGHKASECGYPVRCIYCRKLGHMTKYCSYADSHKNKRWQPYAVATPAAWAKEVLSVMPPAEVGKTHTVDETVREASAKATYCIPFTKNRYFVGRQDEIRMLQQKLIVDQDCHQLSIVGLGGTGKTQIALQFAYSVKERWPEYSVLWVPALSMESFEQACVGIAEALRIPQAADEEEDVKEIVQQHLSSSRVGRWLLVVDNADDADIFFGTEQSKGIIEYLPKSEAGVVMYTTRNPEIAELTRGDVVELGAMDRQDAAAFLEKLLTRKGLFHDDATTTELLAELTCLPLAITQAAAYLNRNRMSFQEYLWLLRSTEQDVVALISREFRDDTRYKGSANAVIATWMVSFNHIRKREHLDRLASQHELAGAYEADGQVQKAVQLLEHVVSVKEIVLVEEHPDRLASQHALAIAYEADGQLQKAVELLEHVVAVREKVLAEEHPSRLASQHALAVAYEADGQLQKAVELLERVVVVREKVLAEEHPSRLASQHALAVAYEADGQVQKAVELLKDVVAVRSPGKEFLLPTAVDETSLHARAEAYRSTQADSTVGSTTLVDTQDEDATELNYCSSLREMKQEVLTDEDCISVESNDEDIASRAAIRRTEPEILAVRQFGSFFAELEELRPLHEEALVRLGTQRFQENYRRILKLYVLKLQNEAHIAVEKDTVSVLKSRMNRLNIAQRIVALIQGDGESSSKPMDGLTHQPVEKIHLEKWAKNVYALRNAENTKPIEEEYSQSGNECDSDVDTDEHRPNELRFPSITQATAFLRRGSPFQELVHELRLLVLPVSIREVIACTRKHAIHISSVNDTSLMNKIKAFAEDHSAFEWDWWPLMPRIPDLPPGRLRLQWTFCEQHLFKVISLKEAESIQRALAFIGDHPFDCSCCETMTVPATWTTTFHRICQSVARMCHRETLSFASTTQESSSKAQQLYTPASMTASIASSAYTHSPTKKTPPIFSPRTNGSSGTQAQGGCPSANPVIRQRVPSWVVFGVQNTHDFDEIENIEMTSLLDDPSFFQELKTRHNKHRWLFQRWFSPFRFRYFRDNQCRSNLQ</sequence>
<dbReference type="SUPFAM" id="SSF158634">
    <property type="entry name" value="RPA2825-like"/>
    <property type="match status" value="1"/>
</dbReference>
<dbReference type="InterPro" id="IPR036875">
    <property type="entry name" value="Znf_CCHC_sf"/>
</dbReference>
<evidence type="ECO:0000259" key="3">
    <source>
        <dbReference type="PROSITE" id="PS50158"/>
    </source>
</evidence>
<dbReference type="GO" id="GO:0003676">
    <property type="term" value="F:nucleic acid binding"/>
    <property type="evidence" value="ECO:0007669"/>
    <property type="project" value="InterPro"/>
</dbReference>
<dbReference type="EMBL" id="ML976977">
    <property type="protein sequence ID" value="KAF1963801.1"/>
    <property type="molecule type" value="Genomic_DNA"/>
</dbReference>
<dbReference type="Pfam" id="PF12200">
    <property type="entry name" value="DUF3597"/>
    <property type="match status" value="1"/>
</dbReference>
<dbReference type="SUPFAM" id="SSF48452">
    <property type="entry name" value="TPR-like"/>
    <property type="match status" value="1"/>
</dbReference>
<dbReference type="InterPro" id="IPR001878">
    <property type="entry name" value="Znf_CCHC"/>
</dbReference>
<keyword evidence="1" id="KW-0479">Metal-binding</keyword>
<dbReference type="PROSITE" id="PS50158">
    <property type="entry name" value="ZF_CCHC"/>
    <property type="match status" value="1"/>
</dbReference>
<evidence type="ECO:0000256" key="2">
    <source>
        <dbReference type="SAM" id="MobiDB-lite"/>
    </source>
</evidence>
<dbReference type="OrthoDB" id="20872at2759"/>
<reference evidence="4" key="1">
    <citation type="journal article" date="2020" name="Stud. Mycol.">
        <title>101 Dothideomycetes genomes: a test case for predicting lifestyles and emergence of pathogens.</title>
        <authorList>
            <person name="Haridas S."/>
            <person name="Albert R."/>
            <person name="Binder M."/>
            <person name="Bloem J."/>
            <person name="Labutti K."/>
            <person name="Salamov A."/>
            <person name="Andreopoulos B."/>
            <person name="Baker S."/>
            <person name="Barry K."/>
            <person name="Bills G."/>
            <person name="Bluhm B."/>
            <person name="Cannon C."/>
            <person name="Castanera R."/>
            <person name="Culley D."/>
            <person name="Daum C."/>
            <person name="Ezra D."/>
            <person name="Gonzalez J."/>
            <person name="Henrissat B."/>
            <person name="Kuo A."/>
            <person name="Liang C."/>
            <person name="Lipzen A."/>
            <person name="Lutzoni F."/>
            <person name="Magnuson J."/>
            <person name="Mondo S."/>
            <person name="Nolan M."/>
            <person name="Ohm R."/>
            <person name="Pangilinan J."/>
            <person name="Park H.-J."/>
            <person name="Ramirez L."/>
            <person name="Alfaro M."/>
            <person name="Sun H."/>
            <person name="Tritt A."/>
            <person name="Yoshinaga Y."/>
            <person name="Zwiers L.-H."/>
            <person name="Turgeon B."/>
            <person name="Goodwin S."/>
            <person name="Spatafora J."/>
            <person name="Crous P."/>
            <person name="Grigoriev I."/>
        </authorList>
    </citation>
    <scope>NUCLEOTIDE SEQUENCE</scope>
    <source>
        <strain evidence="4">CBS 675.92</strain>
    </source>
</reference>
<dbReference type="InterPro" id="IPR035994">
    <property type="entry name" value="Nucleoside_phosphorylase_sf"/>
</dbReference>
<protein>
    <recommendedName>
        <fullName evidence="3">CCHC-type domain-containing protein</fullName>
    </recommendedName>
</protein>
<feature type="region of interest" description="Disordered" evidence="2">
    <location>
        <begin position="1383"/>
        <end position="1416"/>
    </location>
</feature>
<dbReference type="GO" id="GO:0003824">
    <property type="term" value="F:catalytic activity"/>
    <property type="evidence" value="ECO:0007669"/>
    <property type="project" value="InterPro"/>
</dbReference>
<dbReference type="InterPro" id="IPR002182">
    <property type="entry name" value="NB-ARC"/>
</dbReference>
<evidence type="ECO:0000256" key="1">
    <source>
        <dbReference type="PROSITE-ProRule" id="PRU00047"/>
    </source>
</evidence>
<dbReference type="InterPro" id="IPR027417">
    <property type="entry name" value="P-loop_NTPase"/>
</dbReference>
<accession>A0A6A5UFV2</accession>
<dbReference type="Gene3D" id="1.25.40.10">
    <property type="entry name" value="Tetratricopeptide repeat domain"/>
    <property type="match status" value="1"/>
</dbReference>
<dbReference type="InterPro" id="IPR053137">
    <property type="entry name" value="NLR-like"/>
</dbReference>
<proteinExistence type="predicted"/>
<dbReference type="Gene3D" id="3.40.50.300">
    <property type="entry name" value="P-loop containing nucleotide triphosphate hydrolases"/>
    <property type="match status" value="1"/>
</dbReference>
<organism evidence="4 5">
    <name type="scientific">Byssothecium circinans</name>
    <dbReference type="NCBI Taxonomy" id="147558"/>
    <lineage>
        <taxon>Eukaryota</taxon>
        <taxon>Fungi</taxon>
        <taxon>Dikarya</taxon>
        <taxon>Ascomycota</taxon>
        <taxon>Pezizomycotina</taxon>
        <taxon>Dothideomycetes</taxon>
        <taxon>Pleosporomycetidae</taxon>
        <taxon>Pleosporales</taxon>
        <taxon>Massarineae</taxon>
        <taxon>Massarinaceae</taxon>
        <taxon>Byssothecium</taxon>
    </lineage>
</organism>
<dbReference type="SMART" id="SM00343">
    <property type="entry name" value="ZnF_C2HC"/>
    <property type="match status" value="3"/>
</dbReference>
<keyword evidence="5" id="KW-1185">Reference proteome</keyword>
<feature type="region of interest" description="Disordered" evidence="2">
    <location>
        <begin position="1171"/>
        <end position="1192"/>
    </location>
</feature>
<dbReference type="GO" id="GO:0008270">
    <property type="term" value="F:zinc ion binding"/>
    <property type="evidence" value="ECO:0007669"/>
    <property type="project" value="UniProtKB-KW"/>
</dbReference>
<dbReference type="Proteomes" id="UP000800035">
    <property type="component" value="Unassembled WGS sequence"/>
</dbReference>
<dbReference type="InterPro" id="IPR000845">
    <property type="entry name" value="Nucleoside_phosphorylase_d"/>
</dbReference>
<keyword evidence="1" id="KW-0862">Zinc</keyword>
<dbReference type="Pfam" id="PF00931">
    <property type="entry name" value="NB-ARC"/>
    <property type="match status" value="1"/>
</dbReference>
<dbReference type="GO" id="GO:0043531">
    <property type="term" value="F:ADP binding"/>
    <property type="evidence" value="ECO:0007669"/>
    <property type="project" value="InterPro"/>
</dbReference>
<dbReference type="PANTHER" id="PTHR46082">
    <property type="entry name" value="ATP/GTP-BINDING PROTEIN-RELATED"/>
    <property type="match status" value="1"/>
</dbReference>
<dbReference type="SUPFAM" id="SSF53167">
    <property type="entry name" value="Purine and uridine phosphorylases"/>
    <property type="match status" value="1"/>
</dbReference>
<dbReference type="PANTHER" id="PTHR46082:SF11">
    <property type="entry name" value="AAA+ ATPASE DOMAIN-CONTAINING PROTEIN-RELATED"/>
    <property type="match status" value="1"/>
</dbReference>
<dbReference type="Pfam" id="PF13424">
    <property type="entry name" value="TPR_12"/>
    <property type="match status" value="2"/>
</dbReference>
<dbReference type="SUPFAM" id="SSF57756">
    <property type="entry name" value="Retrovirus zinc finger-like domains"/>
    <property type="match status" value="1"/>
</dbReference>
<keyword evidence="1" id="KW-0863">Zinc-finger</keyword>
<evidence type="ECO:0000313" key="5">
    <source>
        <dbReference type="Proteomes" id="UP000800035"/>
    </source>
</evidence>
<feature type="domain" description="CCHC-type" evidence="3">
    <location>
        <begin position="418"/>
        <end position="432"/>
    </location>
</feature>